<dbReference type="GO" id="GO:0007169">
    <property type="term" value="P:cell surface receptor protein tyrosine kinase signaling pathway"/>
    <property type="evidence" value="ECO:0007669"/>
    <property type="project" value="TreeGrafter"/>
</dbReference>
<dbReference type="PANTHER" id="PTHR24416">
    <property type="entry name" value="TYROSINE-PROTEIN KINASE RECEPTOR"/>
    <property type="match status" value="1"/>
</dbReference>
<dbReference type="GO" id="GO:0004714">
    <property type="term" value="F:transmembrane receptor protein tyrosine kinase activity"/>
    <property type="evidence" value="ECO:0007669"/>
    <property type="project" value="TreeGrafter"/>
</dbReference>
<dbReference type="AlphaFoldDB" id="A0AAD9IR68"/>
<gene>
    <name evidence="2" type="ORF">LSH36_1735g00061</name>
</gene>
<name>A0AAD9IR68_9ANNE</name>
<dbReference type="GO" id="GO:0005524">
    <property type="term" value="F:ATP binding"/>
    <property type="evidence" value="ECO:0007669"/>
    <property type="project" value="InterPro"/>
</dbReference>
<dbReference type="InterPro" id="IPR011009">
    <property type="entry name" value="Kinase-like_dom_sf"/>
</dbReference>
<dbReference type="EMBL" id="JAODUP010001749">
    <property type="protein sequence ID" value="KAK2139497.1"/>
    <property type="molecule type" value="Genomic_DNA"/>
</dbReference>
<dbReference type="InterPro" id="IPR000719">
    <property type="entry name" value="Prot_kinase_dom"/>
</dbReference>
<protein>
    <recommendedName>
        <fullName evidence="1">Protein kinase domain-containing protein</fullName>
    </recommendedName>
</protein>
<evidence type="ECO:0000313" key="3">
    <source>
        <dbReference type="Proteomes" id="UP001208570"/>
    </source>
</evidence>
<dbReference type="SUPFAM" id="SSF56112">
    <property type="entry name" value="Protein kinase-like (PK-like)"/>
    <property type="match status" value="1"/>
</dbReference>
<comment type="caution">
    <text evidence="2">The sequence shown here is derived from an EMBL/GenBank/DDBJ whole genome shotgun (WGS) entry which is preliminary data.</text>
</comment>
<dbReference type="PROSITE" id="PS50011">
    <property type="entry name" value="PROTEIN_KINASE_DOM"/>
    <property type="match status" value="1"/>
</dbReference>
<keyword evidence="3" id="KW-1185">Reference proteome</keyword>
<dbReference type="PANTHER" id="PTHR24416:SF611">
    <property type="entry name" value="TYROSINE-PROTEIN KINASE TRANSMEMBRANE RECEPTOR ROR"/>
    <property type="match status" value="1"/>
</dbReference>
<accession>A0AAD9IR68</accession>
<dbReference type="InterPro" id="IPR001245">
    <property type="entry name" value="Ser-Thr/Tyr_kinase_cat_dom"/>
</dbReference>
<dbReference type="Pfam" id="PF07714">
    <property type="entry name" value="PK_Tyr_Ser-Thr"/>
    <property type="match status" value="1"/>
</dbReference>
<dbReference type="Gene3D" id="1.10.510.10">
    <property type="entry name" value="Transferase(Phosphotransferase) domain 1"/>
    <property type="match status" value="1"/>
</dbReference>
<dbReference type="GO" id="GO:0005886">
    <property type="term" value="C:plasma membrane"/>
    <property type="evidence" value="ECO:0007669"/>
    <property type="project" value="TreeGrafter"/>
</dbReference>
<organism evidence="2 3">
    <name type="scientific">Paralvinella palmiformis</name>
    <dbReference type="NCBI Taxonomy" id="53620"/>
    <lineage>
        <taxon>Eukaryota</taxon>
        <taxon>Metazoa</taxon>
        <taxon>Spiralia</taxon>
        <taxon>Lophotrochozoa</taxon>
        <taxon>Annelida</taxon>
        <taxon>Polychaeta</taxon>
        <taxon>Sedentaria</taxon>
        <taxon>Canalipalpata</taxon>
        <taxon>Terebellida</taxon>
        <taxon>Terebelliformia</taxon>
        <taxon>Alvinellidae</taxon>
        <taxon>Paralvinella</taxon>
    </lineage>
</organism>
<dbReference type="InterPro" id="IPR050122">
    <property type="entry name" value="RTK"/>
</dbReference>
<proteinExistence type="predicted"/>
<evidence type="ECO:0000259" key="1">
    <source>
        <dbReference type="PROSITE" id="PS50011"/>
    </source>
</evidence>
<dbReference type="GO" id="GO:0043235">
    <property type="term" value="C:receptor complex"/>
    <property type="evidence" value="ECO:0007669"/>
    <property type="project" value="TreeGrafter"/>
</dbReference>
<reference evidence="2" key="1">
    <citation type="journal article" date="2023" name="Mol. Biol. Evol.">
        <title>Third-Generation Sequencing Reveals the Adaptive Role of the Epigenome in Three Deep-Sea Polychaetes.</title>
        <authorList>
            <person name="Perez M."/>
            <person name="Aroh O."/>
            <person name="Sun Y."/>
            <person name="Lan Y."/>
            <person name="Juniper S.K."/>
            <person name="Young C.R."/>
            <person name="Angers B."/>
            <person name="Qian P.Y."/>
        </authorList>
    </citation>
    <scope>NUCLEOTIDE SEQUENCE</scope>
    <source>
        <strain evidence="2">P08H-3</strain>
    </source>
</reference>
<feature type="domain" description="Protein kinase" evidence="1">
    <location>
        <begin position="19"/>
        <end position="258"/>
    </location>
</feature>
<evidence type="ECO:0000313" key="2">
    <source>
        <dbReference type="EMBL" id="KAK2139497.1"/>
    </source>
</evidence>
<dbReference type="Proteomes" id="UP001208570">
    <property type="component" value="Unassembled WGS sequence"/>
</dbReference>
<sequence length="258" mass="30009">MSQPSGYDFKTPGGIPTDLNWVIKEGESRNGQLKTEENLSFDIIIKEVKNSNIFYKQYLREQGVAMCKLRSNDYTIACFGMSQDNKYLLMEKVSCGNLQMYLKEQTDNSYYNMKKPYDLPKIMNFIHQIIRGIKSVLEMMPPSLFYSLSASNVLITSQEQCKLTGFATLTAVNQREKWEEQHNLSRPIRRLSPEAIKLNHIKESYIWSFGVLLWEITSGGNYVLYDIMCSCWMFLPHKRLSVKEVESQLLELTQYEVV</sequence>